<dbReference type="GO" id="GO:0009086">
    <property type="term" value="P:methionine biosynthetic process"/>
    <property type="evidence" value="ECO:0007669"/>
    <property type="project" value="TreeGrafter"/>
</dbReference>
<reference evidence="9" key="1">
    <citation type="submission" date="2022-12" db="EMBL/GenBank/DDBJ databases">
        <title>Chromosome-level genome assembly of the bean flower thrips Megalurothrips usitatus.</title>
        <authorList>
            <person name="Ma L."/>
            <person name="Liu Q."/>
            <person name="Li H."/>
            <person name="Cai W."/>
        </authorList>
    </citation>
    <scope>NUCLEOTIDE SEQUENCE</scope>
    <source>
        <strain evidence="9">Cailab_2022a</strain>
    </source>
</reference>
<dbReference type="CDD" id="cd00537">
    <property type="entry name" value="MTHFR"/>
    <property type="match status" value="1"/>
</dbReference>
<keyword evidence="5" id="KW-0274">FAD</keyword>
<evidence type="ECO:0000256" key="2">
    <source>
        <dbReference type="ARBA" id="ARBA00004777"/>
    </source>
</evidence>
<dbReference type="AlphaFoldDB" id="A0AAV7XHV0"/>
<dbReference type="GO" id="GO:0035999">
    <property type="term" value="P:tetrahydrofolate interconversion"/>
    <property type="evidence" value="ECO:0007669"/>
    <property type="project" value="TreeGrafter"/>
</dbReference>
<keyword evidence="6" id="KW-0560">Oxidoreductase</keyword>
<dbReference type="PANTHER" id="PTHR45754:SF3">
    <property type="entry name" value="METHYLENETETRAHYDROFOLATE REDUCTASE (NADPH)"/>
    <property type="match status" value="1"/>
</dbReference>
<evidence type="ECO:0000256" key="4">
    <source>
        <dbReference type="ARBA" id="ARBA00022630"/>
    </source>
</evidence>
<organism evidence="9 10">
    <name type="scientific">Megalurothrips usitatus</name>
    <name type="common">bean blossom thrips</name>
    <dbReference type="NCBI Taxonomy" id="439358"/>
    <lineage>
        <taxon>Eukaryota</taxon>
        <taxon>Metazoa</taxon>
        <taxon>Ecdysozoa</taxon>
        <taxon>Arthropoda</taxon>
        <taxon>Hexapoda</taxon>
        <taxon>Insecta</taxon>
        <taxon>Pterygota</taxon>
        <taxon>Neoptera</taxon>
        <taxon>Paraneoptera</taxon>
        <taxon>Thysanoptera</taxon>
        <taxon>Terebrantia</taxon>
        <taxon>Thripoidea</taxon>
        <taxon>Thripidae</taxon>
        <taxon>Megalurothrips</taxon>
    </lineage>
</organism>
<dbReference type="PANTHER" id="PTHR45754">
    <property type="entry name" value="METHYLENETETRAHYDROFOLATE REDUCTASE"/>
    <property type="match status" value="1"/>
</dbReference>
<evidence type="ECO:0000313" key="9">
    <source>
        <dbReference type="EMBL" id="KAJ1525007.1"/>
    </source>
</evidence>
<evidence type="ECO:0000256" key="1">
    <source>
        <dbReference type="ARBA" id="ARBA00001974"/>
    </source>
</evidence>
<dbReference type="GO" id="GO:0071949">
    <property type="term" value="F:FAD binding"/>
    <property type="evidence" value="ECO:0007669"/>
    <property type="project" value="TreeGrafter"/>
</dbReference>
<evidence type="ECO:0008006" key="11">
    <source>
        <dbReference type="Google" id="ProtNLM"/>
    </source>
</evidence>
<comment type="pathway">
    <text evidence="2 7">One-carbon metabolism; tetrahydrofolate interconversion.</text>
</comment>
<evidence type="ECO:0000256" key="3">
    <source>
        <dbReference type="ARBA" id="ARBA00006743"/>
    </source>
</evidence>
<dbReference type="InterPro" id="IPR003171">
    <property type="entry name" value="Mehydrof_redctse-like"/>
</dbReference>
<evidence type="ECO:0000313" key="10">
    <source>
        <dbReference type="Proteomes" id="UP001075354"/>
    </source>
</evidence>
<dbReference type="Gene3D" id="3.20.20.220">
    <property type="match status" value="1"/>
</dbReference>
<comment type="cofactor">
    <cofactor evidence="1">
        <name>FAD</name>
        <dbReference type="ChEBI" id="CHEBI:57692"/>
    </cofactor>
</comment>
<keyword evidence="10" id="KW-1185">Reference proteome</keyword>
<name>A0AAV7XHV0_9NEOP</name>
<evidence type="ECO:0000256" key="8">
    <source>
        <dbReference type="SAM" id="MobiDB-lite"/>
    </source>
</evidence>
<dbReference type="EMBL" id="JAPTSV010000008">
    <property type="protein sequence ID" value="KAJ1525007.1"/>
    <property type="molecule type" value="Genomic_DNA"/>
</dbReference>
<evidence type="ECO:0000256" key="5">
    <source>
        <dbReference type="ARBA" id="ARBA00022827"/>
    </source>
</evidence>
<proteinExistence type="inferred from homology"/>
<feature type="compositionally biased region" description="Basic and acidic residues" evidence="8">
    <location>
        <begin position="1"/>
        <end position="11"/>
    </location>
</feature>
<feature type="region of interest" description="Disordered" evidence="8">
    <location>
        <begin position="1"/>
        <end position="28"/>
    </location>
</feature>
<keyword evidence="4" id="KW-0285">Flavoprotein</keyword>
<comment type="similarity">
    <text evidence="3">Belongs to the methylenetetrahydrofolate reductase family.</text>
</comment>
<evidence type="ECO:0000256" key="6">
    <source>
        <dbReference type="ARBA" id="ARBA00023002"/>
    </source>
</evidence>
<feature type="compositionally biased region" description="Low complexity" evidence="8">
    <location>
        <begin position="14"/>
        <end position="28"/>
    </location>
</feature>
<dbReference type="Pfam" id="PF02219">
    <property type="entry name" value="MTHFR"/>
    <property type="match status" value="1"/>
</dbReference>
<evidence type="ECO:0000256" key="7">
    <source>
        <dbReference type="RuleBase" id="RU004254"/>
    </source>
</evidence>
<accession>A0AAV7XHV0</accession>
<dbReference type="Proteomes" id="UP001075354">
    <property type="component" value="Chromosome 8"/>
</dbReference>
<dbReference type="GO" id="GO:0005829">
    <property type="term" value="C:cytosol"/>
    <property type="evidence" value="ECO:0007669"/>
    <property type="project" value="TreeGrafter"/>
</dbReference>
<dbReference type="SUPFAM" id="SSF51730">
    <property type="entry name" value="FAD-linked oxidoreductase"/>
    <property type="match status" value="1"/>
</dbReference>
<dbReference type="GO" id="GO:0004489">
    <property type="term" value="F:methylenetetrahydrofolate reductase [NAD(P)H] activity"/>
    <property type="evidence" value="ECO:0007669"/>
    <property type="project" value="InterPro"/>
</dbReference>
<gene>
    <name evidence="9" type="ORF">ONE63_009856</name>
</gene>
<protein>
    <recommendedName>
        <fullName evidence="11">Methylenetetrahydrofolate reductase (NAD(P)H)</fullName>
    </recommendedName>
</protein>
<comment type="caution">
    <text evidence="9">The sequence shown here is derived from an EMBL/GenBank/DDBJ whole genome shotgun (WGS) entry which is preliminary data.</text>
</comment>
<dbReference type="InterPro" id="IPR029041">
    <property type="entry name" value="FAD-linked_oxidoreductase-like"/>
</dbReference>
<sequence>MREKCAPREDAGDGQDAAATTPSASLAPGGAWGAAGELSIADLIADKARSGTFFWSVELLPGTTPHLRAQLETSLQQLARRPPAFVSITWHVGHLRDDKHPALELGARVRAALGVPVLLHIAAGRMTCSQVRRVLEACLAVGITNIFALRGDDETDEGSDFHHASDLVYFIRENYGSQFCVGVAGYPSMHPESTSLEEDIFYLKQKVEAGAEFIVTQMVNTFEELHTFVHKCHEHDVKVPIIPGLFLIQSYNTLEKVAKTCSIKVPQNIMQELRQLHNIENQIEYGKNLLKSLLRQMMMFSHCPGAHLFTINK</sequence>